<name>A0A0P1GT32_9RHOB</name>
<dbReference type="STRING" id="340021.TM5383_03148"/>
<gene>
    <name evidence="4" type="primary">C1-hpah</name>
    <name evidence="4" type="ORF">TM5383_03148</name>
</gene>
<sequence length="166" mass="17840">MDTALPHDFVPDAENTRALRDAFGRFATGVTIVTTGSDTGGVAITANSFSSVSLDPPMVMWALAEDSNRYQAFKDAQHYAIHILRADQQDLAWKVVRDGTALNDLDLATNAHGVPLLSGCLARFECRQNAVYPGGDHKIILGEVLRAEIGTPGDALTFYCGNMGTL</sequence>
<dbReference type="GO" id="GO:0042602">
    <property type="term" value="F:riboflavin reductase (NADPH) activity"/>
    <property type="evidence" value="ECO:0007669"/>
    <property type="project" value="TreeGrafter"/>
</dbReference>
<dbReference type="Gene3D" id="2.30.110.10">
    <property type="entry name" value="Electron Transport, Fmn-binding Protein, Chain A"/>
    <property type="match status" value="1"/>
</dbReference>
<evidence type="ECO:0000313" key="5">
    <source>
        <dbReference type="Proteomes" id="UP000051681"/>
    </source>
</evidence>
<evidence type="ECO:0000259" key="3">
    <source>
        <dbReference type="SMART" id="SM00903"/>
    </source>
</evidence>
<dbReference type="PANTHER" id="PTHR30466">
    <property type="entry name" value="FLAVIN REDUCTASE"/>
    <property type="match status" value="1"/>
</dbReference>
<dbReference type="GO" id="GO:0036382">
    <property type="term" value="F:flavin reductase (NADH) activity"/>
    <property type="evidence" value="ECO:0007669"/>
    <property type="project" value="UniProtKB-EC"/>
</dbReference>
<keyword evidence="5" id="KW-1185">Reference proteome</keyword>
<feature type="domain" description="Flavin reductase like" evidence="3">
    <location>
        <begin position="23"/>
        <end position="165"/>
    </location>
</feature>
<dbReference type="EC" id="1.5.1.36" evidence="4"/>
<dbReference type="InterPro" id="IPR002563">
    <property type="entry name" value="Flavin_Rdtase-like_dom"/>
</dbReference>
<evidence type="ECO:0000256" key="1">
    <source>
        <dbReference type="ARBA" id="ARBA00008898"/>
    </source>
</evidence>
<reference evidence="4 5" key="1">
    <citation type="submission" date="2015-09" db="EMBL/GenBank/DDBJ databases">
        <authorList>
            <consortium name="Swine Surveillance"/>
        </authorList>
    </citation>
    <scope>NUCLEOTIDE SEQUENCE [LARGE SCALE GENOMIC DNA]</scope>
    <source>
        <strain evidence="4 5">CECT 8383</strain>
    </source>
</reference>
<dbReference type="RefSeq" id="WP_058319958.1">
    <property type="nucleotide sequence ID" value="NZ_CYSF01000018.1"/>
</dbReference>
<dbReference type="GO" id="GO:0010181">
    <property type="term" value="F:FMN binding"/>
    <property type="evidence" value="ECO:0007669"/>
    <property type="project" value="InterPro"/>
</dbReference>
<dbReference type="EMBL" id="CYSF01000018">
    <property type="protein sequence ID" value="CUH85905.1"/>
    <property type="molecule type" value="Genomic_DNA"/>
</dbReference>
<dbReference type="SUPFAM" id="SSF50475">
    <property type="entry name" value="FMN-binding split barrel"/>
    <property type="match status" value="1"/>
</dbReference>
<dbReference type="Proteomes" id="UP000051681">
    <property type="component" value="Unassembled WGS sequence"/>
</dbReference>
<comment type="similarity">
    <text evidence="1">Belongs to the non-flavoprotein flavin reductase family.</text>
</comment>
<evidence type="ECO:0000256" key="2">
    <source>
        <dbReference type="ARBA" id="ARBA00023002"/>
    </source>
</evidence>
<dbReference type="PANTHER" id="PTHR30466:SF11">
    <property type="entry name" value="FLAVIN-DEPENDENT MONOOXYGENASE, REDUCTASE SUBUNIT HSAB"/>
    <property type="match status" value="1"/>
</dbReference>
<dbReference type="InterPro" id="IPR050268">
    <property type="entry name" value="NADH-dep_flavin_reductase"/>
</dbReference>
<dbReference type="InterPro" id="IPR012349">
    <property type="entry name" value="Split_barrel_FMN-bd"/>
</dbReference>
<dbReference type="OrthoDB" id="9792858at2"/>
<accession>A0A0P1GT32</accession>
<evidence type="ECO:0000313" key="4">
    <source>
        <dbReference type="EMBL" id="CUH85905.1"/>
    </source>
</evidence>
<dbReference type="SMART" id="SM00903">
    <property type="entry name" value="Flavin_Reduct"/>
    <property type="match status" value="1"/>
</dbReference>
<dbReference type="Pfam" id="PF01613">
    <property type="entry name" value="Flavin_Reduct"/>
    <property type="match status" value="1"/>
</dbReference>
<organism evidence="4 5">
    <name type="scientific">Thalassovita mediterranea</name>
    <dbReference type="NCBI Taxonomy" id="340021"/>
    <lineage>
        <taxon>Bacteria</taxon>
        <taxon>Pseudomonadati</taxon>
        <taxon>Pseudomonadota</taxon>
        <taxon>Alphaproteobacteria</taxon>
        <taxon>Rhodobacterales</taxon>
        <taxon>Roseobacteraceae</taxon>
        <taxon>Thalassovita</taxon>
    </lineage>
</organism>
<proteinExistence type="inferred from homology"/>
<dbReference type="AlphaFoldDB" id="A0A0P1GT32"/>
<protein>
    <submittedName>
        <fullName evidence="4">p-hydroxyphenylacetate 3-hydroxylase, reductase component</fullName>
        <ecNumber evidence="4">1.5.1.36</ecNumber>
    </submittedName>
</protein>
<keyword evidence="2 4" id="KW-0560">Oxidoreductase</keyword>